<keyword evidence="2" id="KW-1185">Reference proteome</keyword>
<name>A0A7C8HYI1_9PLEO</name>
<gene>
    <name evidence="1" type="ORF">BDV95DRAFT_587893</name>
</gene>
<organism evidence="1 2">
    <name type="scientific">Massariosphaeria phaeospora</name>
    <dbReference type="NCBI Taxonomy" id="100035"/>
    <lineage>
        <taxon>Eukaryota</taxon>
        <taxon>Fungi</taxon>
        <taxon>Dikarya</taxon>
        <taxon>Ascomycota</taxon>
        <taxon>Pezizomycotina</taxon>
        <taxon>Dothideomycetes</taxon>
        <taxon>Pleosporomycetidae</taxon>
        <taxon>Pleosporales</taxon>
        <taxon>Pleosporales incertae sedis</taxon>
        <taxon>Massariosphaeria</taxon>
    </lineage>
</organism>
<dbReference type="AlphaFoldDB" id="A0A7C8HYI1"/>
<dbReference type="EMBL" id="JAADJZ010000038">
    <property type="protein sequence ID" value="KAF2864948.1"/>
    <property type="molecule type" value="Genomic_DNA"/>
</dbReference>
<reference evidence="1 2" key="1">
    <citation type="submission" date="2020-01" db="EMBL/GenBank/DDBJ databases">
        <authorList>
            <consortium name="DOE Joint Genome Institute"/>
            <person name="Haridas S."/>
            <person name="Albert R."/>
            <person name="Binder M."/>
            <person name="Bloem J."/>
            <person name="Labutti K."/>
            <person name="Salamov A."/>
            <person name="Andreopoulos B."/>
            <person name="Baker S.E."/>
            <person name="Barry K."/>
            <person name="Bills G."/>
            <person name="Bluhm B.H."/>
            <person name="Cannon C."/>
            <person name="Castanera R."/>
            <person name="Culley D.E."/>
            <person name="Daum C."/>
            <person name="Ezra D."/>
            <person name="Gonzalez J.B."/>
            <person name="Henrissat B."/>
            <person name="Kuo A."/>
            <person name="Liang C."/>
            <person name="Lipzen A."/>
            <person name="Lutzoni F."/>
            <person name="Magnuson J."/>
            <person name="Mondo S."/>
            <person name="Nolan M."/>
            <person name="Ohm R."/>
            <person name="Pangilinan J."/>
            <person name="Park H.-J.H."/>
            <person name="Ramirez L."/>
            <person name="Alfaro M."/>
            <person name="Sun H."/>
            <person name="Tritt A."/>
            <person name="Yoshinaga Y."/>
            <person name="Zwiers L.-H.L."/>
            <person name="Turgeon B.G."/>
            <person name="Goodwin S.B."/>
            <person name="Spatafora J.W."/>
            <person name="Crous P.W."/>
            <person name="Grigoriev I.V."/>
        </authorList>
    </citation>
    <scope>NUCLEOTIDE SEQUENCE [LARGE SCALE GENOMIC DNA]</scope>
    <source>
        <strain evidence="1 2">CBS 611.86</strain>
    </source>
</reference>
<proteinExistence type="predicted"/>
<sequence>MRQTEHAIINAWCVLGKAYGLVAWRVIDAYLASRLTVPPETGQGRDAWDEARPSAYRWM</sequence>
<evidence type="ECO:0000313" key="2">
    <source>
        <dbReference type="Proteomes" id="UP000481861"/>
    </source>
</evidence>
<evidence type="ECO:0000313" key="1">
    <source>
        <dbReference type="EMBL" id="KAF2864948.1"/>
    </source>
</evidence>
<protein>
    <submittedName>
        <fullName evidence="1">Uncharacterized protein</fullName>
    </submittedName>
</protein>
<comment type="caution">
    <text evidence="1">The sequence shown here is derived from an EMBL/GenBank/DDBJ whole genome shotgun (WGS) entry which is preliminary data.</text>
</comment>
<accession>A0A7C8HYI1</accession>
<dbReference type="Proteomes" id="UP000481861">
    <property type="component" value="Unassembled WGS sequence"/>
</dbReference>